<dbReference type="OrthoDB" id="9780552at2"/>
<dbReference type="PRINTS" id="PR00701">
    <property type="entry name" value="60KDINNERMP"/>
</dbReference>
<feature type="transmembrane region" description="Helical" evidence="13">
    <location>
        <begin position="493"/>
        <end position="514"/>
    </location>
</feature>
<dbReference type="InterPro" id="IPR001708">
    <property type="entry name" value="YidC/ALB3/OXA1/COX18"/>
</dbReference>
<evidence type="ECO:0000313" key="18">
    <source>
        <dbReference type="Proteomes" id="UP000007013"/>
    </source>
</evidence>
<accession>B1ZSR2</accession>
<dbReference type="PANTHER" id="PTHR12428:SF65">
    <property type="entry name" value="CYTOCHROME C OXIDASE ASSEMBLY PROTEIN COX18, MITOCHONDRIAL"/>
    <property type="match status" value="1"/>
</dbReference>
<gene>
    <name evidence="13" type="primary">yidC</name>
    <name evidence="17" type="ordered locus">Oter_1472</name>
</gene>
<feature type="domain" description="Membrane insertase YidC N-terminal" evidence="16">
    <location>
        <begin position="81"/>
        <end position="368"/>
    </location>
</feature>
<keyword evidence="10 13" id="KW-0143">Chaperone</keyword>
<sequence length="604" mass="65865">MDKKNTVIGVLLLLAAFASLYLGQRLSPQRSAQPTPTISTPQTAATGTAPANALPTGTPSAPVPSTAFASVAENDGSATTVTLQNDFIAAHVTDFGGALHDVALKKYPAERDRPEPFVFNALHADPMLALVDFPGLDRQTRFELVSHTPTSAVYRAVLNGQVEVTRHYSVLQAGDKSGDPYVVRHETTFRNLSDQTVTLPRVALSLGTAAPTDANDPGIRLTTGYSNGDDQNFFARSKLEGGNGFFGIGASEPKPQILTGGPIAWACVSNQFFASILTPDQPGSGLITRRVKLLPMLPDENRNAYGITSAAQFDLTPLAANAETKLGADFYVGPKEYRRLANGDVFKKDQDKVMQFGFFKFFSQILLTLMTWVHGWFPSAAWAWGWAVVITTLILKIIFVPFTLAASRSAKRMAKIQPEMQAVREKFKDNPQKLQAATMELFKKHKVNPMGGCFPILITIPFFIGFFQMLQSAAELRFQPFLWAYDLSAPDTVLHIGPFPLNIMPLLMGATIVIQMRLTPSPAVDNMQVKMMKFMPYIMTMFCYTFSCALALYSTVNGIFTIGQQLVINRMKDNPGPVGPGTAAATTAAAFTKSTKNVTPKKKK</sequence>
<dbReference type="GO" id="GO:0005886">
    <property type="term" value="C:plasma membrane"/>
    <property type="evidence" value="ECO:0007669"/>
    <property type="project" value="UniProtKB-SubCell"/>
</dbReference>
<dbReference type="InterPro" id="IPR019998">
    <property type="entry name" value="Membr_insert_YidC"/>
</dbReference>
<keyword evidence="8 13" id="KW-1133">Transmembrane helix</keyword>
<evidence type="ECO:0000256" key="12">
    <source>
        <dbReference type="ARBA" id="ARBA00033342"/>
    </source>
</evidence>
<dbReference type="eggNOG" id="COG0706">
    <property type="taxonomic scope" value="Bacteria"/>
</dbReference>
<keyword evidence="18" id="KW-1185">Reference proteome</keyword>
<evidence type="ECO:0000256" key="11">
    <source>
        <dbReference type="ARBA" id="ARBA00033245"/>
    </source>
</evidence>
<evidence type="ECO:0000256" key="7">
    <source>
        <dbReference type="ARBA" id="ARBA00022927"/>
    </source>
</evidence>
<dbReference type="RefSeq" id="WP_012374294.1">
    <property type="nucleotide sequence ID" value="NC_010571.1"/>
</dbReference>
<dbReference type="CDD" id="cd19961">
    <property type="entry name" value="EcYidC-like_peri"/>
    <property type="match status" value="1"/>
</dbReference>
<keyword evidence="7 13" id="KW-0653">Protein transport</keyword>
<dbReference type="InterPro" id="IPR047196">
    <property type="entry name" value="YidC_ALB_C"/>
</dbReference>
<name>B1ZSR2_OPITP</name>
<feature type="transmembrane region" description="Helical" evidence="13">
    <location>
        <begin position="357"/>
        <end position="377"/>
    </location>
</feature>
<dbReference type="InterPro" id="IPR028053">
    <property type="entry name" value="Membr_insert_YidC_N"/>
</dbReference>
<dbReference type="GO" id="GO:0015031">
    <property type="term" value="P:protein transport"/>
    <property type="evidence" value="ECO:0007669"/>
    <property type="project" value="UniProtKB-KW"/>
</dbReference>
<evidence type="ECO:0000256" key="13">
    <source>
        <dbReference type="HAMAP-Rule" id="MF_01810"/>
    </source>
</evidence>
<evidence type="ECO:0000256" key="4">
    <source>
        <dbReference type="ARBA" id="ARBA00022448"/>
    </source>
</evidence>
<evidence type="ECO:0000313" key="17">
    <source>
        <dbReference type="EMBL" id="ACB74756.1"/>
    </source>
</evidence>
<protein>
    <recommendedName>
        <fullName evidence="3 13">Membrane protein insertase YidC</fullName>
    </recommendedName>
    <alternativeName>
        <fullName evidence="12 13">Foldase YidC</fullName>
    </alternativeName>
    <alternativeName>
        <fullName evidence="11 13">Membrane integrase YidC</fullName>
    </alternativeName>
    <alternativeName>
        <fullName evidence="13">Membrane protein YidC</fullName>
    </alternativeName>
</protein>
<comment type="subunit">
    <text evidence="13">Interacts with the Sec translocase complex via SecD. Specifically interacts with transmembrane segments of nascent integral membrane proteins during membrane integration.</text>
</comment>
<dbReference type="PANTHER" id="PTHR12428">
    <property type="entry name" value="OXA1"/>
    <property type="match status" value="1"/>
</dbReference>
<dbReference type="KEGG" id="ote:Oter_1472"/>
<feature type="transmembrane region" description="Helical" evidence="13">
    <location>
        <begin position="383"/>
        <end position="406"/>
    </location>
</feature>
<evidence type="ECO:0000256" key="8">
    <source>
        <dbReference type="ARBA" id="ARBA00022989"/>
    </source>
</evidence>
<evidence type="ECO:0000256" key="5">
    <source>
        <dbReference type="ARBA" id="ARBA00022475"/>
    </source>
</evidence>
<keyword evidence="4 13" id="KW-0813">Transport</keyword>
<dbReference type="AlphaFoldDB" id="B1ZSR2"/>
<dbReference type="STRING" id="452637.Oter_1472"/>
<feature type="compositionally biased region" description="Polar residues" evidence="14">
    <location>
        <begin position="28"/>
        <end position="39"/>
    </location>
</feature>
<dbReference type="CDD" id="cd20070">
    <property type="entry name" value="5TM_YidC_Alb3"/>
    <property type="match status" value="1"/>
</dbReference>
<comment type="similarity">
    <text evidence="2 13">Belongs to the OXA1/ALB3/YidC family. Type 1 subfamily.</text>
</comment>
<dbReference type="HOGENOM" id="CLU_016535_2_0_0"/>
<dbReference type="InterPro" id="IPR038221">
    <property type="entry name" value="YidC_periplasmic_sf"/>
</dbReference>
<evidence type="ECO:0000259" key="16">
    <source>
        <dbReference type="Pfam" id="PF14849"/>
    </source>
</evidence>
<dbReference type="Proteomes" id="UP000007013">
    <property type="component" value="Chromosome"/>
</dbReference>
<evidence type="ECO:0000256" key="14">
    <source>
        <dbReference type="SAM" id="MobiDB-lite"/>
    </source>
</evidence>
<dbReference type="GO" id="GO:0051205">
    <property type="term" value="P:protein insertion into membrane"/>
    <property type="evidence" value="ECO:0007669"/>
    <property type="project" value="TreeGrafter"/>
</dbReference>
<feature type="domain" description="Membrane insertase YidC/Oxa/ALB C-terminal" evidence="15">
    <location>
        <begin position="384"/>
        <end position="570"/>
    </location>
</feature>
<comment type="function">
    <text evidence="13">Required for the insertion and/or proper folding and/or complex formation of integral membrane proteins into the membrane. Involved in integration of membrane proteins that insert both dependently and independently of the Sec translocase complex, as well as at least some lipoproteins. Aids folding of multispanning membrane proteins.</text>
</comment>
<evidence type="ECO:0000259" key="15">
    <source>
        <dbReference type="Pfam" id="PF02096"/>
    </source>
</evidence>
<dbReference type="PRINTS" id="PR01900">
    <property type="entry name" value="YIDCPROTEIN"/>
</dbReference>
<feature type="transmembrane region" description="Helical" evidence="13">
    <location>
        <begin position="6"/>
        <end position="23"/>
    </location>
</feature>
<evidence type="ECO:0000256" key="2">
    <source>
        <dbReference type="ARBA" id="ARBA00010527"/>
    </source>
</evidence>
<evidence type="ECO:0000256" key="10">
    <source>
        <dbReference type="ARBA" id="ARBA00023186"/>
    </source>
</evidence>
<dbReference type="EMBL" id="CP001032">
    <property type="protein sequence ID" value="ACB74756.1"/>
    <property type="molecule type" value="Genomic_DNA"/>
</dbReference>
<keyword evidence="13" id="KW-0997">Cell inner membrane</keyword>
<reference evidence="17 18" key="1">
    <citation type="journal article" date="2011" name="J. Bacteriol.">
        <title>Genome sequence of the verrucomicrobium Opitutus terrae PB90-1, an abundant inhabitant of rice paddy soil ecosystems.</title>
        <authorList>
            <person name="van Passel M.W."/>
            <person name="Kant R."/>
            <person name="Palva A."/>
            <person name="Copeland A."/>
            <person name="Lucas S."/>
            <person name="Lapidus A."/>
            <person name="Glavina del Rio T."/>
            <person name="Pitluck S."/>
            <person name="Goltsman E."/>
            <person name="Clum A."/>
            <person name="Sun H."/>
            <person name="Schmutz J."/>
            <person name="Larimer F.W."/>
            <person name="Land M.L."/>
            <person name="Hauser L."/>
            <person name="Kyrpides N."/>
            <person name="Mikhailova N."/>
            <person name="Richardson P.P."/>
            <person name="Janssen P.H."/>
            <person name="de Vos W.M."/>
            <person name="Smidt H."/>
        </authorList>
    </citation>
    <scope>NUCLEOTIDE SEQUENCE [LARGE SCALE GENOMIC DNA]</scope>
    <source>
        <strain evidence="18">DSM 11246 / JCM 15787 / PB90-1</strain>
    </source>
</reference>
<dbReference type="Pfam" id="PF14849">
    <property type="entry name" value="YidC_periplas"/>
    <property type="match status" value="1"/>
</dbReference>
<proteinExistence type="inferred from homology"/>
<evidence type="ECO:0000256" key="9">
    <source>
        <dbReference type="ARBA" id="ARBA00023136"/>
    </source>
</evidence>
<dbReference type="GO" id="GO:0032977">
    <property type="term" value="F:membrane insertase activity"/>
    <property type="evidence" value="ECO:0007669"/>
    <property type="project" value="InterPro"/>
</dbReference>
<keyword evidence="9 13" id="KW-0472">Membrane</keyword>
<dbReference type="InterPro" id="IPR028055">
    <property type="entry name" value="YidC/Oxa/ALB_C"/>
</dbReference>
<feature type="transmembrane region" description="Helical" evidence="13">
    <location>
        <begin position="453"/>
        <end position="473"/>
    </location>
</feature>
<feature type="region of interest" description="Disordered" evidence="14">
    <location>
        <begin position="28"/>
        <end position="62"/>
    </location>
</feature>
<dbReference type="HAMAP" id="MF_01810">
    <property type="entry name" value="YidC_type1"/>
    <property type="match status" value="1"/>
</dbReference>
<dbReference type="NCBIfam" id="TIGR03592">
    <property type="entry name" value="yidC_oxa1_cterm"/>
    <property type="match status" value="1"/>
</dbReference>
<dbReference type="Pfam" id="PF02096">
    <property type="entry name" value="60KD_IMP"/>
    <property type="match status" value="1"/>
</dbReference>
<feature type="compositionally biased region" description="Low complexity" evidence="14">
    <location>
        <begin position="40"/>
        <end position="59"/>
    </location>
</feature>
<evidence type="ECO:0000256" key="6">
    <source>
        <dbReference type="ARBA" id="ARBA00022692"/>
    </source>
</evidence>
<evidence type="ECO:0000256" key="3">
    <source>
        <dbReference type="ARBA" id="ARBA00015325"/>
    </source>
</evidence>
<feature type="transmembrane region" description="Helical" evidence="13">
    <location>
        <begin position="534"/>
        <end position="553"/>
    </location>
</feature>
<dbReference type="NCBIfam" id="TIGR03593">
    <property type="entry name" value="yidC_nterm"/>
    <property type="match status" value="1"/>
</dbReference>
<keyword evidence="6 13" id="KW-0812">Transmembrane</keyword>
<comment type="subcellular location">
    <subcellularLocation>
        <location evidence="1 13">Cell inner membrane</location>
        <topology evidence="1 13">Multi-pass membrane protein</topology>
    </subcellularLocation>
</comment>
<evidence type="ECO:0000256" key="1">
    <source>
        <dbReference type="ARBA" id="ARBA00004429"/>
    </source>
</evidence>
<keyword evidence="5 13" id="KW-1003">Cell membrane</keyword>
<organism evidence="17 18">
    <name type="scientific">Opitutus terrae (strain DSM 11246 / JCM 15787 / PB90-1)</name>
    <dbReference type="NCBI Taxonomy" id="452637"/>
    <lineage>
        <taxon>Bacteria</taxon>
        <taxon>Pseudomonadati</taxon>
        <taxon>Verrucomicrobiota</taxon>
        <taxon>Opitutia</taxon>
        <taxon>Opitutales</taxon>
        <taxon>Opitutaceae</taxon>
        <taxon>Opitutus</taxon>
    </lineage>
</organism>
<dbReference type="Gene3D" id="2.70.98.90">
    <property type="match status" value="1"/>
</dbReference>